<dbReference type="PROSITE" id="PS00903">
    <property type="entry name" value="CYT_DCMP_DEAMINASES_1"/>
    <property type="match status" value="1"/>
</dbReference>
<dbReference type="EMBL" id="CP010802">
    <property type="protein sequence ID" value="ALC15892.1"/>
    <property type="molecule type" value="Genomic_DNA"/>
</dbReference>
<dbReference type="KEGG" id="des:DSOUD_1110"/>
<evidence type="ECO:0000259" key="3">
    <source>
        <dbReference type="PROSITE" id="PS51747"/>
    </source>
</evidence>
<dbReference type="CDD" id="cd01285">
    <property type="entry name" value="nucleoside_deaminase"/>
    <property type="match status" value="1"/>
</dbReference>
<evidence type="ECO:0000256" key="2">
    <source>
        <dbReference type="ARBA" id="ARBA00022833"/>
    </source>
</evidence>
<protein>
    <submittedName>
        <fullName evidence="4">Cytosine/adenosine deaminase</fullName>
    </submittedName>
</protein>
<dbReference type="InterPro" id="IPR002125">
    <property type="entry name" value="CMP_dCMP_dom"/>
</dbReference>
<dbReference type="STRING" id="1603606.DSOUD_1110"/>
<keyword evidence="5" id="KW-1185">Reference proteome</keyword>
<proteinExistence type="predicted"/>
<name>A0A0M4D8A3_9BACT</name>
<gene>
    <name evidence="4" type="ORF">DSOUD_1110</name>
</gene>
<dbReference type="PATRIC" id="fig|1603606.3.peg.1215"/>
<sequence length="196" mass="20858">MQFPAVTLALPGWVGEFLGKTPAIYPSVEARMELVIELASRNVRQGTGGPFGAALFNLNDHSLLAPGVNLVVESNCAVAHAEMMAIMIGQAVLGSYDLGREGFPPFELVTSTEPCAMCFGAVPWSGVRSLVCGARLEDAEQAGFDEGSKPVDWDLSLRQRGIEVVRDVCRREAAAVLFSYAAVGGVLYNGRRGGPQ</sequence>
<reference evidence="4 5" key="1">
    <citation type="submission" date="2015-07" db="EMBL/GenBank/DDBJ databases">
        <title>Isolation and Genomic Characterization of a Novel Halophilic Metal-Reducing Deltaproteobacterium from the Deep Subsurface.</title>
        <authorList>
            <person name="Badalamenti J.P."/>
            <person name="Summers Z.M."/>
            <person name="Gralnick J.A."/>
            <person name="Bond D.R."/>
        </authorList>
    </citation>
    <scope>NUCLEOTIDE SEQUENCE [LARGE SCALE GENOMIC DNA]</scope>
    <source>
        <strain evidence="4 5">WTL</strain>
    </source>
</reference>
<evidence type="ECO:0000256" key="1">
    <source>
        <dbReference type="ARBA" id="ARBA00022723"/>
    </source>
</evidence>
<dbReference type="PANTHER" id="PTHR11079">
    <property type="entry name" value="CYTOSINE DEAMINASE FAMILY MEMBER"/>
    <property type="match status" value="1"/>
</dbReference>
<dbReference type="Gene3D" id="3.40.140.10">
    <property type="entry name" value="Cytidine Deaminase, domain 2"/>
    <property type="match status" value="1"/>
</dbReference>
<evidence type="ECO:0000313" key="5">
    <source>
        <dbReference type="Proteomes" id="UP000057158"/>
    </source>
</evidence>
<keyword evidence="1" id="KW-0479">Metal-binding</keyword>
<feature type="domain" description="CMP/dCMP-type deaminase" evidence="3">
    <location>
        <begin position="26"/>
        <end position="164"/>
    </location>
</feature>
<dbReference type="InterPro" id="IPR016193">
    <property type="entry name" value="Cytidine_deaminase-like"/>
</dbReference>
<dbReference type="GO" id="GO:0008270">
    <property type="term" value="F:zinc ion binding"/>
    <property type="evidence" value="ECO:0007669"/>
    <property type="project" value="InterPro"/>
</dbReference>
<dbReference type="GO" id="GO:0047974">
    <property type="term" value="F:guanosine deaminase activity"/>
    <property type="evidence" value="ECO:0007669"/>
    <property type="project" value="TreeGrafter"/>
</dbReference>
<keyword evidence="2" id="KW-0862">Zinc</keyword>
<dbReference type="PROSITE" id="PS51747">
    <property type="entry name" value="CYT_DCMP_DEAMINASES_2"/>
    <property type="match status" value="1"/>
</dbReference>
<dbReference type="GO" id="GO:0006152">
    <property type="term" value="P:purine nucleoside catabolic process"/>
    <property type="evidence" value="ECO:0007669"/>
    <property type="project" value="TreeGrafter"/>
</dbReference>
<dbReference type="Pfam" id="PF00383">
    <property type="entry name" value="dCMP_cyt_deam_1"/>
    <property type="match status" value="1"/>
</dbReference>
<dbReference type="RefSeq" id="WP_053550051.1">
    <property type="nucleotide sequence ID" value="NZ_CP010802.1"/>
</dbReference>
<dbReference type="InterPro" id="IPR016192">
    <property type="entry name" value="APOBEC/CMP_deaminase_Zn-bd"/>
</dbReference>
<dbReference type="Proteomes" id="UP000057158">
    <property type="component" value="Chromosome"/>
</dbReference>
<dbReference type="AlphaFoldDB" id="A0A0M4D8A3"/>
<organism evidence="4 5">
    <name type="scientific">Desulfuromonas soudanensis</name>
    <dbReference type="NCBI Taxonomy" id="1603606"/>
    <lineage>
        <taxon>Bacteria</taxon>
        <taxon>Pseudomonadati</taxon>
        <taxon>Thermodesulfobacteriota</taxon>
        <taxon>Desulfuromonadia</taxon>
        <taxon>Desulfuromonadales</taxon>
        <taxon>Desulfuromonadaceae</taxon>
        <taxon>Desulfuromonas</taxon>
    </lineage>
</organism>
<dbReference type="SUPFAM" id="SSF53927">
    <property type="entry name" value="Cytidine deaminase-like"/>
    <property type="match status" value="1"/>
</dbReference>
<dbReference type="PANTHER" id="PTHR11079:SF161">
    <property type="entry name" value="CMP_DCMP-TYPE DEAMINASE DOMAIN-CONTAINING PROTEIN"/>
    <property type="match status" value="1"/>
</dbReference>
<accession>A0A0M4D8A3</accession>
<dbReference type="OrthoDB" id="9802676at2"/>
<evidence type="ECO:0000313" key="4">
    <source>
        <dbReference type="EMBL" id="ALC15892.1"/>
    </source>
</evidence>